<evidence type="ECO:0000313" key="4">
    <source>
        <dbReference type="Proteomes" id="UP000261600"/>
    </source>
</evidence>
<name>A0A3Q3K690_MONAL</name>
<dbReference type="PANTHER" id="PTHR13256">
    <property type="entry name" value="N-ACETYLTRANSFERASE 9"/>
    <property type="match status" value="1"/>
</dbReference>
<proteinExistence type="predicted"/>
<keyword evidence="2" id="KW-0012">Acyltransferase</keyword>
<organism evidence="3 4">
    <name type="scientific">Monopterus albus</name>
    <name type="common">Swamp eel</name>
    <dbReference type="NCBI Taxonomy" id="43700"/>
    <lineage>
        <taxon>Eukaryota</taxon>
        <taxon>Metazoa</taxon>
        <taxon>Chordata</taxon>
        <taxon>Craniata</taxon>
        <taxon>Vertebrata</taxon>
        <taxon>Euteleostomi</taxon>
        <taxon>Actinopterygii</taxon>
        <taxon>Neopterygii</taxon>
        <taxon>Teleostei</taxon>
        <taxon>Neoteleostei</taxon>
        <taxon>Acanthomorphata</taxon>
        <taxon>Anabantaria</taxon>
        <taxon>Synbranchiformes</taxon>
        <taxon>Synbranchidae</taxon>
        <taxon>Monopterus</taxon>
    </lineage>
</organism>
<keyword evidence="1" id="KW-0808">Transferase</keyword>
<reference evidence="3" key="1">
    <citation type="submission" date="2025-08" db="UniProtKB">
        <authorList>
            <consortium name="Ensembl"/>
        </authorList>
    </citation>
    <scope>IDENTIFICATION</scope>
</reference>
<dbReference type="InterPro" id="IPR039135">
    <property type="entry name" value="NAT9-like"/>
</dbReference>
<sequence>MKINENTLLEGHIVVLVPYKANHTYHEWMKHPELQHLSASETMTLKQGYDMQGSWREDDDKCTFIILDKQRWADPSIEEEQCMVGDVNMFLTEPTDLSLAELEIMIAGDAQCVYLKSESKSKAEQISTVSLSCGLYISTEDALYCCSIEVCEQLTGETSVFQLPEEEKPLLGFLHQIGCVQRLGQIRCVRCISTEMHIVQNS</sequence>
<evidence type="ECO:0000256" key="2">
    <source>
        <dbReference type="ARBA" id="ARBA00023315"/>
    </source>
</evidence>
<dbReference type="GO" id="GO:0008080">
    <property type="term" value="F:N-acetyltransferase activity"/>
    <property type="evidence" value="ECO:0007669"/>
    <property type="project" value="InterPro"/>
</dbReference>
<evidence type="ECO:0000256" key="1">
    <source>
        <dbReference type="ARBA" id="ARBA00022679"/>
    </source>
</evidence>
<dbReference type="Ensembl" id="ENSMALT00000029043.1">
    <property type="protein sequence ID" value="ENSMALP00000028525.1"/>
    <property type="gene ID" value="ENSMALG00000019733.1"/>
</dbReference>
<evidence type="ECO:0000313" key="3">
    <source>
        <dbReference type="Ensembl" id="ENSMALP00000028525.1"/>
    </source>
</evidence>
<reference evidence="3" key="2">
    <citation type="submission" date="2025-09" db="UniProtKB">
        <authorList>
            <consortium name="Ensembl"/>
        </authorList>
    </citation>
    <scope>IDENTIFICATION</scope>
</reference>
<dbReference type="PANTHER" id="PTHR13256:SF16">
    <property type="entry name" value="ALPHA_BETA-TUBULIN-N-ACETYLTRANSFERASE 9"/>
    <property type="match status" value="1"/>
</dbReference>
<accession>A0A3Q3K690</accession>
<dbReference type="Gene3D" id="3.40.630.30">
    <property type="match status" value="1"/>
</dbReference>
<keyword evidence="4" id="KW-1185">Reference proteome</keyword>
<dbReference type="Proteomes" id="UP000261600">
    <property type="component" value="Unplaced"/>
</dbReference>
<dbReference type="AlphaFoldDB" id="A0A3Q3K690"/>
<protein>
    <submittedName>
        <fullName evidence="3">Uncharacterized protein</fullName>
    </submittedName>
</protein>